<dbReference type="GO" id="GO:0003677">
    <property type="term" value="F:DNA binding"/>
    <property type="evidence" value="ECO:0007669"/>
    <property type="project" value="UniProtKB-KW"/>
</dbReference>
<dbReference type="Pfam" id="PF00196">
    <property type="entry name" value="GerE"/>
    <property type="match status" value="1"/>
</dbReference>
<dbReference type="InterPro" id="IPR000792">
    <property type="entry name" value="Tscrpt_reg_LuxR_C"/>
</dbReference>
<evidence type="ECO:0000256" key="4">
    <source>
        <dbReference type="ARBA" id="ARBA00023163"/>
    </source>
</evidence>
<evidence type="ECO:0000259" key="6">
    <source>
        <dbReference type="PROSITE" id="PS50043"/>
    </source>
</evidence>
<dbReference type="CDD" id="cd06170">
    <property type="entry name" value="LuxR_C_like"/>
    <property type="match status" value="1"/>
</dbReference>
<dbReference type="InterPro" id="IPR011006">
    <property type="entry name" value="CheY-like_superfamily"/>
</dbReference>
<feature type="modified residue" description="4-aspartylphosphate" evidence="5">
    <location>
        <position position="55"/>
    </location>
</feature>
<evidence type="ECO:0000256" key="1">
    <source>
        <dbReference type="ARBA" id="ARBA00022553"/>
    </source>
</evidence>
<protein>
    <submittedName>
        <fullName evidence="8">DNA-binding NarL/FixJ family response regulator</fullName>
    </submittedName>
</protein>
<dbReference type="SMART" id="SM00421">
    <property type="entry name" value="HTH_LUXR"/>
    <property type="match status" value="1"/>
</dbReference>
<dbReference type="SMART" id="SM00448">
    <property type="entry name" value="REC"/>
    <property type="match status" value="1"/>
</dbReference>
<dbReference type="EMBL" id="JACCFY010000001">
    <property type="protein sequence ID" value="NYJ77510.1"/>
    <property type="molecule type" value="Genomic_DNA"/>
</dbReference>
<evidence type="ECO:0000313" key="8">
    <source>
        <dbReference type="EMBL" id="NYJ77510.1"/>
    </source>
</evidence>
<dbReference type="InterPro" id="IPR001789">
    <property type="entry name" value="Sig_transdc_resp-reg_receiver"/>
</dbReference>
<reference evidence="8 9" key="1">
    <citation type="submission" date="2020-07" db="EMBL/GenBank/DDBJ databases">
        <title>Sequencing the genomes of 1000 actinobacteria strains.</title>
        <authorList>
            <person name="Klenk H.-P."/>
        </authorList>
    </citation>
    <scope>NUCLEOTIDE SEQUENCE [LARGE SCALE GENOMIC DNA]</scope>
    <source>
        <strain evidence="8 9">DSM 15475</strain>
    </source>
</reference>
<dbReference type="GO" id="GO:0006355">
    <property type="term" value="P:regulation of DNA-templated transcription"/>
    <property type="evidence" value="ECO:0007669"/>
    <property type="project" value="InterPro"/>
</dbReference>
<dbReference type="AlphaFoldDB" id="A0A7Z0K9R6"/>
<dbReference type="PANTHER" id="PTHR43214:SF24">
    <property type="entry name" value="TRANSCRIPTIONAL REGULATORY PROTEIN NARL-RELATED"/>
    <property type="match status" value="1"/>
</dbReference>
<name>A0A7Z0K9R6_9MICC</name>
<keyword evidence="9" id="KW-1185">Reference proteome</keyword>
<accession>A0A7Z0K9R6</accession>
<dbReference type="SUPFAM" id="SSF52172">
    <property type="entry name" value="CheY-like"/>
    <property type="match status" value="1"/>
</dbReference>
<keyword evidence="4" id="KW-0804">Transcription</keyword>
<evidence type="ECO:0000256" key="3">
    <source>
        <dbReference type="ARBA" id="ARBA00023125"/>
    </source>
</evidence>
<keyword evidence="3 8" id="KW-0238">DNA-binding</keyword>
<dbReference type="Pfam" id="PF00072">
    <property type="entry name" value="Response_reg"/>
    <property type="match status" value="1"/>
</dbReference>
<feature type="domain" description="Response regulatory" evidence="7">
    <location>
        <begin position="4"/>
        <end position="121"/>
    </location>
</feature>
<evidence type="ECO:0000256" key="2">
    <source>
        <dbReference type="ARBA" id="ARBA00023015"/>
    </source>
</evidence>
<keyword evidence="1 5" id="KW-0597">Phosphoprotein</keyword>
<proteinExistence type="predicted"/>
<dbReference type="CDD" id="cd17535">
    <property type="entry name" value="REC_NarL-like"/>
    <property type="match status" value="1"/>
</dbReference>
<dbReference type="PANTHER" id="PTHR43214">
    <property type="entry name" value="TWO-COMPONENT RESPONSE REGULATOR"/>
    <property type="match status" value="1"/>
</dbReference>
<dbReference type="GO" id="GO:0000160">
    <property type="term" value="P:phosphorelay signal transduction system"/>
    <property type="evidence" value="ECO:0007669"/>
    <property type="project" value="InterPro"/>
</dbReference>
<dbReference type="Gene3D" id="3.40.50.2300">
    <property type="match status" value="1"/>
</dbReference>
<comment type="caution">
    <text evidence="8">The sequence shown here is derived from an EMBL/GenBank/DDBJ whole genome shotgun (WGS) entry which is preliminary data.</text>
</comment>
<evidence type="ECO:0000259" key="7">
    <source>
        <dbReference type="PROSITE" id="PS50110"/>
    </source>
</evidence>
<dbReference type="PROSITE" id="PS50110">
    <property type="entry name" value="RESPONSE_REGULATORY"/>
    <property type="match status" value="1"/>
</dbReference>
<dbReference type="InterPro" id="IPR058245">
    <property type="entry name" value="NreC/VraR/RcsB-like_REC"/>
</dbReference>
<organism evidence="8 9">
    <name type="scientific">Nesterenkonia xinjiangensis</name>
    <dbReference type="NCBI Taxonomy" id="225327"/>
    <lineage>
        <taxon>Bacteria</taxon>
        <taxon>Bacillati</taxon>
        <taxon>Actinomycetota</taxon>
        <taxon>Actinomycetes</taxon>
        <taxon>Micrococcales</taxon>
        <taxon>Micrococcaceae</taxon>
        <taxon>Nesterenkonia</taxon>
    </lineage>
</organism>
<dbReference type="PRINTS" id="PR00038">
    <property type="entry name" value="HTHLUXR"/>
</dbReference>
<dbReference type="InterPro" id="IPR039420">
    <property type="entry name" value="WalR-like"/>
</dbReference>
<dbReference type="PROSITE" id="PS50043">
    <property type="entry name" value="HTH_LUXR_2"/>
    <property type="match status" value="1"/>
</dbReference>
<dbReference type="Proteomes" id="UP000535437">
    <property type="component" value="Unassembled WGS sequence"/>
</dbReference>
<evidence type="ECO:0000313" key="9">
    <source>
        <dbReference type="Proteomes" id="UP000535437"/>
    </source>
</evidence>
<evidence type="ECO:0000256" key="5">
    <source>
        <dbReference type="PROSITE-ProRule" id="PRU00169"/>
    </source>
</evidence>
<feature type="domain" description="HTH luxR-type" evidence="6">
    <location>
        <begin position="151"/>
        <end position="216"/>
    </location>
</feature>
<sequence>MMLSVVMVDDDALVLGSLQNILSGEEDIAVVGTAPSGAEAIDAVRAHRPDVVVMDLHLGAGMDGVEAIRRIREQLAPPAVLAVTAFGTDTHLHGALDAGATGFLLKEDATEFLATALRMAHEGDPMISPAMTSRLIASYVGPRTEPVCESARRRVSGLAEREIAVARLIGAGNTYEDIAGELFISPSTVKSTLASARAKIGADTSAQLAVIVAQARLDLNGQA</sequence>
<keyword evidence="2" id="KW-0805">Transcription regulation</keyword>
<gene>
    <name evidence="8" type="ORF">HNR09_000921</name>
</gene>